<sequence length="96" mass="11051">MSFEWDEVKRTTNLAKHGIDFLDVPEIFTGPMVVGPDVRNDYGESRKIGFGFIRGRLMAVVFTERARVIRIISARKANTREEARYKKAFEDKLGNN</sequence>
<accession>D8PFQ4</accession>
<dbReference type="Proteomes" id="UP000001660">
    <property type="component" value="Chromosome"/>
</dbReference>
<dbReference type="AlphaFoldDB" id="D8PFQ4"/>
<evidence type="ECO:0008006" key="3">
    <source>
        <dbReference type="Google" id="ProtNLM"/>
    </source>
</evidence>
<reference evidence="1 2" key="1">
    <citation type="journal article" date="2010" name="Proc. Natl. Acad. Sci. U.S.A.">
        <title>A Nitrospira metagenome illuminates the physiology and evolution of globally important nitrite-oxidizing bacteria.</title>
        <authorList>
            <person name="Lucker S."/>
            <person name="Wagner M."/>
            <person name="Maixner F."/>
            <person name="Pelletier E."/>
            <person name="Koch H."/>
            <person name="Vacherie B."/>
            <person name="Rattei T."/>
            <person name="Sinninghe Damste J."/>
            <person name="Spieck E."/>
            <person name="Le Paslier D."/>
            <person name="Daims H."/>
        </authorList>
    </citation>
    <scope>NUCLEOTIDE SEQUENCE [LARGE SCALE GENOMIC DNA]</scope>
</reference>
<dbReference type="eggNOG" id="COG2929">
    <property type="taxonomic scope" value="Bacteria"/>
</dbReference>
<dbReference type="InterPro" id="IPR007460">
    <property type="entry name" value="BrnT_toxin"/>
</dbReference>
<dbReference type="EMBL" id="FP929003">
    <property type="protein sequence ID" value="CBK42091.1"/>
    <property type="molecule type" value="Genomic_DNA"/>
</dbReference>
<dbReference type="Gene3D" id="3.10.450.530">
    <property type="entry name" value="Ribonuclease toxin, BrnT, of type II toxin-antitoxin system"/>
    <property type="match status" value="1"/>
</dbReference>
<dbReference type="InterPro" id="IPR038573">
    <property type="entry name" value="BrnT_sf"/>
</dbReference>
<dbReference type="HOGENOM" id="CLU_149290_2_0_0"/>
<proteinExistence type="predicted"/>
<gene>
    <name evidence="1" type="ORF">NIDE2379</name>
</gene>
<evidence type="ECO:0000313" key="1">
    <source>
        <dbReference type="EMBL" id="CBK42091.1"/>
    </source>
</evidence>
<keyword evidence="2" id="KW-1185">Reference proteome</keyword>
<organism evidence="1 2">
    <name type="scientific">Nitrospira defluvii</name>
    <dbReference type="NCBI Taxonomy" id="330214"/>
    <lineage>
        <taxon>Bacteria</taxon>
        <taxon>Pseudomonadati</taxon>
        <taxon>Nitrospirota</taxon>
        <taxon>Nitrospiria</taxon>
        <taxon>Nitrospirales</taxon>
        <taxon>Nitrospiraceae</taxon>
        <taxon>Nitrospira</taxon>
    </lineage>
</organism>
<protein>
    <recommendedName>
        <fullName evidence="3">BrnT family toxin</fullName>
    </recommendedName>
</protein>
<evidence type="ECO:0000313" key="2">
    <source>
        <dbReference type="Proteomes" id="UP000001660"/>
    </source>
</evidence>
<name>D8PFQ4_9BACT</name>
<dbReference type="OrthoDB" id="9798158at2"/>
<dbReference type="STRING" id="330214.NIDE2379"/>
<dbReference type="Pfam" id="PF04365">
    <property type="entry name" value="BrnT_toxin"/>
    <property type="match status" value="1"/>
</dbReference>
<dbReference type="KEGG" id="nde:NIDE2379"/>